<reference evidence="1" key="1">
    <citation type="journal article" date="2019" name="Viruses">
        <title>A Nymphalid-Infecting Group I Alphabaculovirus Isolated from the Major Passion Fruit Caterpillar Pest Dione juno juno (Lepidoptera: Nymphalidae).</title>
        <authorList>
            <person name="Ribeiro B.M."/>
            <person name="Dos Santos E.R."/>
            <person name="Trentin L.B."/>
            <person name="da Silva L.A."/>
            <person name="de Melo F.L."/>
            <person name="Kitajima E.W."/>
            <person name="Ardisson-Araujo D.M.P."/>
        </authorList>
    </citation>
    <scope>NUCLEOTIDE SEQUENCE</scope>
    <source>
        <strain evidence="1">Araguari-MG</strain>
    </source>
</reference>
<name>A0AAE6LC71_9ABAC</name>
<proteinExistence type="predicted"/>
<protein>
    <submittedName>
        <fullName evidence="1">BRO-A</fullName>
    </submittedName>
</protein>
<dbReference type="EMBL" id="MK558262">
    <property type="protein sequence ID" value="QDL56981.1"/>
    <property type="molecule type" value="Genomic_DNA"/>
</dbReference>
<keyword evidence="2" id="KW-1185">Reference proteome</keyword>
<dbReference type="KEGG" id="vg:80538234"/>
<evidence type="ECO:0000313" key="2">
    <source>
        <dbReference type="Proteomes" id="UP000831804"/>
    </source>
</evidence>
<dbReference type="GeneID" id="80538234"/>
<gene>
    <name evidence="1" type="primary">bro-a</name>
    <name evidence="1" type="ORF">DijuNPV-ORF-95</name>
</gene>
<sequence>MGQRPFHPRDHRRVVIHFVVIHVDDKYKSTYGKLAPEVRASGVNTLTRRSPVLQPHTVIITKEASFNSFRHLPSSGNNVCLVN</sequence>
<accession>A0AAE6LC71</accession>
<evidence type="ECO:0000313" key="1">
    <source>
        <dbReference type="EMBL" id="QDL56981.1"/>
    </source>
</evidence>
<dbReference type="Proteomes" id="UP000831804">
    <property type="component" value="Segment"/>
</dbReference>
<organism evidence="1 2">
    <name type="scientific">Dione juno nucleopolyhedrovirus</name>
    <dbReference type="NCBI Taxonomy" id="2594175"/>
    <lineage>
        <taxon>Viruses</taxon>
        <taxon>Viruses incertae sedis</taxon>
        <taxon>Naldaviricetes</taxon>
        <taxon>Lefavirales</taxon>
        <taxon>Baculoviridae</taxon>
        <taxon>Alphabaculovirus</taxon>
        <taxon>Alphabaculovirus dijunonis</taxon>
    </lineage>
</organism>
<dbReference type="RefSeq" id="YP_010799847.1">
    <property type="nucleotide sequence ID" value="NC_076692.1"/>
</dbReference>